<proteinExistence type="predicted"/>
<dbReference type="OrthoDB" id="422187at2759"/>
<dbReference type="InterPro" id="IPR051182">
    <property type="entry name" value="Euk_NMN_adenylyltrnsfrase"/>
</dbReference>
<evidence type="ECO:0000313" key="2">
    <source>
        <dbReference type="EMBL" id="CAL1158419.1"/>
    </source>
</evidence>
<keyword evidence="4" id="KW-1185">Reference proteome</keyword>
<dbReference type="EMBL" id="CAMXCT030003557">
    <property type="protein sequence ID" value="CAL4792356.1"/>
    <property type="molecule type" value="Genomic_DNA"/>
</dbReference>
<sequence length="273" mass="30498">MAMDEPWQPWPMQRLHHALPGAHRERPACVLLTTGAMNPPHKGHAQLLRQARERLEGAGYQVWAAWMSPSHDGYVGPKAISKRTVHLSSKLRLHLAHLLVLGDPFVAVGYWEASKKGSWPDFPQVAEELQRTLKRLVDDQAELMPTLNLLLGESGWPRVFYACGTDHAERCGLYDGFGRFCADVGVVVVPRQDEAPEPERPPEVFVASAAPGEVAGFSSTKIRESFQIAGKDEHAYLCNAICEAAADFMIGWGQLSWFEEFRTDFEKLHLSES</sequence>
<protein>
    <submittedName>
        <fullName evidence="3">Nicotinamide mononucleotide adenylyltransferase</fullName>
    </submittedName>
</protein>
<dbReference type="GO" id="GO:0004515">
    <property type="term" value="F:nicotinate-nucleotide adenylyltransferase activity"/>
    <property type="evidence" value="ECO:0007669"/>
    <property type="project" value="TreeGrafter"/>
</dbReference>
<keyword evidence="3" id="KW-0548">Nucleotidyltransferase</keyword>
<accession>A0A9P1D704</accession>
<dbReference type="PANTHER" id="PTHR12039">
    <property type="entry name" value="NICOTINAMIDE MONONUCLEOTIDE ADENYLYLTRANSFERASE"/>
    <property type="match status" value="1"/>
</dbReference>
<evidence type="ECO:0000313" key="4">
    <source>
        <dbReference type="Proteomes" id="UP001152797"/>
    </source>
</evidence>
<keyword evidence="3" id="KW-0808">Transferase</keyword>
<reference evidence="1" key="1">
    <citation type="submission" date="2022-10" db="EMBL/GenBank/DDBJ databases">
        <authorList>
            <person name="Chen Y."/>
            <person name="Dougan E. K."/>
            <person name="Chan C."/>
            <person name="Rhodes N."/>
            <person name="Thang M."/>
        </authorList>
    </citation>
    <scope>NUCLEOTIDE SEQUENCE</scope>
</reference>
<organism evidence="1">
    <name type="scientific">Cladocopium goreaui</name>
    <dbReference type="NCBI Taxonomy" id="2562237"/>
    <lineage>
        <taxon>Eukaryota</taxon>
        <taxon>Sar</taxon>
        <taxon>Alveolata</taxon>
        <taxon>Dinophyceae</taxon>
        <taxon>Suessiales</taxon>
        <taxon>Symbiodiniaceae</taxon>
        <taxon>Cladocopium</taxon>
    </lineage>
</organism>
<comment type="caution">
    <text evidence="1">The sequence shown here is derived from an EMBL/GenBank/DDBJ whole genome shotgun (WGS) entry which is preliminary data.</text>
</comment>
<name>A0A9P1D704_9DINO</name>
<dbReference type="SUPFAM" id="SSF52374">
    <property type="entry name" value="Nucleotidylyl transferase"/>
    <property type="match status" value="1"/>
</dbReference>
<dbReference type="GO" id="GO:0009435">
    <property type="term" value="P:NAD+ biosynthetic process"/>
    <property type="evidence" value="ECO:0007669"/>
    <property type="project" value="TreeGrafter"/>
</dbReference>
<dbReference type="InterPro" id="IPR014729">
    <property type="entry name" value="Rossmann-like_a/b/a_fold"/>
</dbReference>
<dbReference type="AlphaFoldDB" id="A0A9P1D704"/>
<dbReference type="EMBL" id="CAMXCT010003557">
    <property type="protein sequence ID" value="CAI4005044.1"/>
    <property type="molecule type" value="Genomic_DNA"/>
</dbReference>
<reference evidence="2" key="2">
    <citation type="submission" date="2024-04" db="EMBL/GenBank/DDBJ databases">
        <authorList>
            <person name="Chen Y."/>
            <person name="Shah S."/>
            <person name="Dougan E. K."/>
            <person name="Thang M."/>
            <person name="Chan C."/>
        </authorList>
    </citation>
    <scope>NUCLEOTIDE SEQUENCE [LARGE SCALE GENOMIC DNA]</scope>
</reference>
<dbReference type="Proteomes" id="UP001152797">
    <property type="component" value="Unassembled WGS sequence"/>
</dbReference>
<dbReference type="PANTHER" id="PTHR12039:SF0">
    <property type="entry name" value="NICOTINAMIDE-NUCLEOTIDE ADENYLYLTRANSFERASE"/>
    <property type="match status" value="1"/>
</dbReference>
<dbReference type="GO" id="GO:0000309">
    <property type="term" value="F:nicotinamide-nucleotide adenylyltransferase activity"/>
    <property type="evidence" value="ECO:0007669"/>
    <property type="project" value="TreeGrafter"/>
</dbReference>
<dbReference type="EMBL" id="CAMXCT020003557">
    <property type="protein sequence ID" value="CAL1158419.1"/>
    <property type="molecule type" value="Genomic_DNA"/>
</dbReference>
<evidence type="ECO:0000313" key="1">
    <source>
        <dbReference type="EMBL" id="CAI4005044.1"/>
    </source>
</evidence>
<dbReference type="Gene3D" id="3.40.50.620">
    <property type="entry name" value="HUPs"/>
    <property type="match status" value="1"/>
</dbReference>
<gene>
    <name evidence="1" type="ORF">C1SCF055_LOCUS30800</name>
</gene>
<evidence type="ECO:0000313" key="3">
    <source>
        <dbReference type="EMBL" id="CAL4792356.1"/>
    </source>
</evidence>